<organism evidence="2 3">
    <name type="scientific">Pomacea canaliculata</name>
    <name type="common">Golden apple snail</name>
    <dbReference type="NCBI Taxonomy" id="400727"/>
    <lineage>
        <taxon>Eukaryota</taxon>
        <taxon>Metazoa</taxon>
        <taxon>Spiralia</taxon>
        <taxon>Lophotrochozoa</taxon>
        <taxon>Mollusca</taxon>
        <taxon>Gastropoda</taxon>
        <taxon>Caenogastropoda</taxon>
        <taxon>Architaenioglossa</taxon>
        <taxon>Ampullarioidea</taxon>
        <taxon>Ampullariidae</taxon>
        <taxon>Pomacea</taxon>
    </lineage>
</organism>
<evidence type="ECO:0000313" key="3">
    <source>
        <dbReference type="Proteomes" id="UP000245119"/>
    </source>
</evidence>
<proteinExistence type="predicted"/>
<sequence>MKIDTVSQLSSLTSDLGQRNAVTNGAAQRSKRFRCTTAGAMTSAATVPGNADDMRDFITTSAWLKATGTSFSDTDSSHASENPGHRECPRHTADILFTFNTCTRNPLGPED</sequence>
<evidence type="ECO:0000313" key="2">
    <source>
        <dbReference type="EMBL" id="PVD18605.1"/>
    </source>
</evidence>
<feature type="compositionally biased region" description="Basic and acidic residues" evidence="1">
    <location>
        <begin position="75"/>
        <end position="89"/>
    </location>
</feature>
<accession>A0A2T7NBR5</accession>
<dbReference type="EMBL" id="PZQS01000014">
    <property type="protein sequence ID" value="PVD18605.1"/>
    <property type="molecule type" value="Genomic_DNA"/>
</dbReference>
<comment type="caution">
    <text evidence="2">The sequence shown here is derived from an EMBL/GenBank/DDBJ whole genome shotgun (WGS) entry which is preliminary data.</text>
</comment>
<reference evidence="2 3" key="1">
    <citation type="submission" date="2018-04" db="EMBL/GenBank/DDBJ databases">
        <title>The genome of golden apple snail Pomacea canaliculata provides insight into stress tolerance and invasive adaptation.</title>
        <authorList>
            <person name="Liu C."/>
            <person name="Liu B."/>
            <person name="Ren Y."/>
            <person name="Zhang Y."/>
            <person name="Wang H."/>
            <person name="Li S."/>
            <person name="Jiang F."/>
            <person name="Yin L."/>
            <person name="Zhang G."/>
            <person name="Qian W."/>
            <person name="Fan W."/>
        </authorList>
    </citation>
    <scope>NUCLEOTIDE SEQUENCE [LARGE SCALE GENOMIC DNA]</scope>
    <source>
        <strain evidence="2">SZHN2017</strain>
        <tissue evidence="2">Muscle</tissue>
    </source>
</reference>
<dbReference type="Proteomes" id="UP000245119">
    <property type="component" value="Linkage Group LG14"/>
</dbReference>
<dbReference type="AlphaFoldDB" id="A0A2T7NBR5"/>
<feature type="region of interest" description="Disordered" evidence="1">
    <location>
        <begin position="1"/>
        <end position="30"/>
    </location>
</feature>
<evidence type="ECO:0000256" key="1">
    <source>
        <dbReference type="SAM" id="MobiDB-lite"/>
    </source>
</evidence>
<keyword evidence="3" id="KW-1185">Reference proteome</keyword>
<protein>
    <submittedName>
        <fullName evidence="2">Uncharacterized protein</fullName>
    </submittedName>
</protein>
<feature type="region of interest" description="Disordered" evidence="1">
    <location>
        <begin position="69"/>
        <end position="89"/>
    </location>
</feature>
<name>A0A2T7NBR5_POMCA</name>
<feature type="compositionally biased region" description="Polar residues" evidence="1">
    <location>
        <begin position="1"/>
        <end position="27"/>
    </location>
</feature>
<gene>
    <name evidence="2" type="ORF">C0Q70_21155</name>
</gene>